<evidence type="ECO:0000256" key="3">
    <source>
        <dbReference type="ARBA" id="ARBA00022490"/>
    </source>
</evidence>
<evidence type="ECO:0000256" key="4">
    <source>
        <dbReference type="ARBA" id="ARBA00022553"/>
    </source>
</evidence>
<feature type="compositionally biased region" description="Polar residues" evidence="7">
    <location>
        <begin position="445"/>
        <end position="463"/>
    </location>
</feature>
<dbReference type="InterPro" id="IPR050719">
    <property type="entry name" value="Cortactin-Actin_Reg"/>
</dbReference>
<evidence type="ECO:0000256" key="7">
    <source>
        <dbReference type="SAM" id="MobiDB-lite"/>
    </source>
</evidence>
<reference evidence="9 10" key="1">
    <citation type="submission" date="2019-04" db="EMBL/GenBank/DDBJ databases">
        <authorList>
            <consortium name="Wellcome Sanger Institute Data Sharing"/>
        </authorList>
    </citation>
    <scope>NUCLEOTIDE SEQUENCE [LARGE SCALE GENOMIC DNA]</scope>
</reference>
<reference evidence="9" key="3">
    <citation type="submission" date="2025-09" db="UniProtKB">
        <authorList>
            <consortium name="Ensembl"/>
        </authorList>
    </citation>
    <scope>IDENTIFICATION</scope>
</reference>
<keyword evidence="4" id="KW-0597">Phosphoprotein</keyword>
<dbReference type="Proteomes" id="UP000694397">
    <property type="component" value="Chromosome 25"/>
</dbReference>
<evidence type="ECO:0000256" key="1">
    <source>
        <dbReference type="ARBA" id="ARBA00004316"/>
    </source>
</evidence>
<dbReference type="AlphaFoldDB" id="A0A8C9TK33"/>
<feature type="compositionally biased region" description="Polar residues" evidence="7">
    <location>
        <begin position="507"/>
        <end position="522"/>
    </location>
</feature>
<evidence type="ECO:0000259" key="8">
    <source>
        <dbReference type="Pfam" id="PF09727"/>
    </source>
</evidence>
<dbReference type="PANTHER" id="PTHR23166:SF9">
    <property type="entry name" value="CTTNBP2 N-TERMINAL-LIKE PROTEIN"/>
    <property type="match status" value="1"/>
</dbReference>
<dbReference type="InterPro" id="IPR019131">
    <property type="entry name" value="Cortactin-binding_p2_N"/>
</dbReference>
<keyword evidence="6" id="KW-0966">Cell projection</keyword>
<name>A0A8C9TK33_SCLFO</name>
<dbReference type="OrthoDB" id="6021133at2759"/>
<dbReference type="GO" id="GO:0005737">
    <property type="term" value="C:cytoplasm"/>
    <property type="evidence" value="ECO:0007669"/>
    <property type="project" value="UniProtKB-SubCell"/>
</dbReference>
<accession>A0A8C9TK33</accession>
<comment type="subcellular location">
    <subcellularLocation>
        <location evidence="1">Cell projection</location>
    </subcellularLocation>
    <subcellularLocation>
        <location evidence="2">Cytoplasm</location>
    </subcellularLocation>
</comment>
<gene>
    <name evidence="9" type="primary">CTTNBP2NL</name>
</gene>
<evidence type="ECO:0000313" key="9">
    <source>
        <dbReference type="Ensembl" id="ENSSFOP00015051096.1"/>
    </source>
</evidence>
<keyword evidence="3" id="KW-0963">Cytoplasm</keyword>
<organism evidence="9 10">
    <name type="scientific">Scleropages formosus</name>
    <name type="common">Asian bonytongue</name>
    <name type="synonym">Osteoglossum formosum</name>
    <dbReference type="NCBI Taxonomy" id="113540"/>
    <lineage>
        <taxon>Eukaryota</taxon>
        <taxon>Metazoa</taxon>
        <taxon>Chordata</taxon>
        <taxon>Craniata</taxon>
        <taxon>Vertebrata</taxon>
        <taxon>Euteleostomi</taxon>
        <taxon>Actinopterygii</taxon>
        <taxon>Neopterygii</taxon>
        <taxon>Teleostei</taxon>
        <taxon>Osteoglossocephala</taxon>
        <taxon>Osteoglossomorpha</taxon>
        <taxon>Osteoglossiformes</taxon>
        <taxon>Osteoglossidae</taxon>
        <taxon>Scleropages</taxon>
    </lineage>
</organism>
<protein>
    <submittedName>
        <fullName evidence="9">CTTNBP2 N-terminal like</fullName>
    </submittedName>
</protein>
<dbReference type="GO" id="GO:0042995">
    <property type="term" value="C:cell projection"/>
    <property type="evidence" value="ECO:0007669"/>
    <property type="project" value="UniProtKB-SubCell"/>
</dbReference>
<feature type="region of interest" description="Disordered" evidence="7">
    <location>
        <begin position="399"/>
        <end position="431"/>
    </location>
</feature>
<dbReference type="PANTHER" id="PTHR23166">
    <property type="entry name" value="FILAMIN/GPBP-INTERACTING PROTEIN"/>
    <property type="match status" value="1"/>
</dbReference>
<keyword evidence="5" id="KW-0175">Coiled coil</keyword>
<sequence length="551" mass="59710">QFCLRNIFLHGKKRDSRMDVENLSKAELLTLFSVLEGELEARDLVIEALRVREMPATPWPLYSIRTAQQRDTFVQERYGRYRLSDPFLALQRDGEVARGLSKGDGTPPGSASCLAPSPLTVLQLVVAHCKKMQQKTMAQLAAAEKRHRKVIADLEEEKRRHAQDTAEGDDVTYMLEKERERLLQQLDFEKAQVKRLEKEHKKLAAQVEEAQAQNEQLSSSLAQECQRAAAQAQEEGRCMAALQAQLEAEQTRASRAEERLRLEQGHCRELRAQLEDVRKDLAEKVAAPSVSAATQTEPGERLPARSKVNGIHHGLKEGEAAMTVAPERPSPEHNQENGGVQSPVHPHASLSPSSTASSSLTSSPCSSPVLAKRLGGSGALSPSYQSSYQSSVTQRFQAARHKFQTQAEQDQMCGPASPHDLSPTTAAADSAKQLARNTVTHVLSRFTGQQGAAKSPTPNSSPFGTDYRSLACLSPSAKPSSPLSPGGKSSTVSRGTHPPPIPPKKLSASQSPASPGTPTRSSHFPELSGGCGLTSTQEGCKELDMVVSSSS</sequence>
<evidence type="ECO:0000256" key="6">
    <source>
        <dbReference type="ARBA" id="ARBA00023273"/>
    </source>
</evidence>
<feature type="region of interest" description="Disordered" evidence="7">
    <location>
        <begin position="285"/>
        <end position="306"/>
    </location>
</feature>
<feature type="region of interest" description="Disordered" evidence="7">
    <location>
        <begin position="445"/>
        <end position="551"/>
    </location>
</feature>
<feature type="region of interest" description="Disordered" evidence="7">
    <location>
        <begin position="327"/>
        <end position="367"/>
    </location>
</feature>
<feature type="compositionally biased region" description="Low complexity" evidence="7">
    <location>
        <begin position="469"/>
        <end position="490"/>
    </location>
</feature>
<evidence type="ECO:0000313" key="10">
    <source>
        <dbReference type="Proteomes" id="UP000694397"/>
    </source>
</evidence>
<dbReference type="GeneTree" id="ENSGT00950000182852"/>
<keyword evidence="10" id="KW-1185">Reference proteome</keyword>
<evidence type="ECO:0000256" key="2">
    <source>
        <dbReference type="ARBA" id="ARBA00004496"/>
    </source>
</evidence>
<reference evidence="9" key="2">
    <citation type="submission" date="2025-08" db="UniProtKB">
        <authorList>
            <consortium name="Ensembl"/>
        </authorList>
    </citation>
    <scope>IDENTIFICATION</scope>
</reference>
<feature type="compositionally biased region" description="Low complexity" evidence="7">
    <location>
        <begin position="345"/>
        <end position="367"/>
    </location>
</feature>
<feature type="domain" description="Cortactin-binding protein-2 N-terminal" evidence="8">
    <location>
        <begin position="22"/>
        <end position="227"/>
    </location>
</feature>
<dbReference type="Ensembl" id="ENSSFOT00015053201.1">
    <property type="protein sequence ID" value="ENSSFOP00015051096.1"/>
    <property type="gene ID" value="ENSSFOG00015030821.1"/>
</dbReference>
<dbReference type="Pfam" id="PF09727">
    <property type="entry name" value="CortBP2"/>
    <property type="match status" value="1"/>
</dbReference>
<evidence type="ECO:0000256" key="5">
    <source>
        <dbReference type="ARBA" id="ARBA00023054"/>
    </source>
</evidence>
<proteinExistence type="predicted"/>